<feature type="domain" description="TF-B3" evidence="6">
    <location>
        <begin position="431"/>
        <end position="530"/>
    </location>
</feature>
<name>A0A2U1PFW3_ARTAN</name>
<dbReference type="STRING" id="35608.A0A2U1PFW3"/>
<dbReference type="PANTHER" id="PTHR31674">
    <property type="entry name" value="B3 DOMAIN-CONTAINING PROTEIN REM-LIKE 3-RELATED"/>
    <property type="match status" value="1"/>
</dbReference>
<keyword evidence="4" id="KW-0804">Transcription</keyword>
<evidence type="ECO:0000256" key="5">
    <source>
        <dbReference type="ARBA" id="ARBA00023242"/>
    </source>
</evidence>
<feature type="domain" description="TF-B3" evidence="6">
    <location>
        <begin position="559"/>
        <end position="657"/>
    </location>
</feature>
<sequence>MGLTCALRHMISSWPPLPPKFVKKHLGNKILEDPLIKSENGGYLWKLKMKKISDHSYCLVDGWCNVVKDVGLLFGEFLLFIYVGSSVFLMHVYSVNGCEKILVPKIKVPSFKVVDYGSLARIDTRETITLENYDGSGKEMSVQSDKKSKSTSYYVAAGWKEFQRSNDISEGDKCVFKFITSEDKICLVKITKKKTPARPLAPASDMDRMPEEFVRSAGIDSKKTLTLRSLDGYEMAMPVQFDTQYGYHTKRYFLLKGWKDFVRASNISKGDKCVFKFITSEDKLCLANITKPPPAAEALETEVNDNDENENEDIEPVDDVDPFFVVTITTGHISRLYLPTDFVGLSGIDTKENIIMISLDGSESQMAVWKGKRQPASTRYHLTEGWNAFMHRNNISKGDKCVFKYITSEDKMCLAKIIKALATEVDVDDMDPSFVVTISITQKHMLRLPPDFVALARIDTKENIIMKSLDGNESQMAVRPDKRFKSARYNLSLGWVAFKQNNNISQGDECVFKYITSEDKMCLLKVTKASATEVDDGMDVEDDNDTDEDENAKLVDDADPFFVVTITTTHKTMLLLPTDFVALARIGTKKNVIIKSLDGIETQMALQSYKLRWSTRYCFSVGWRSFKRSNNISDGDECVFKYIKSEDKMCLAKITKKITRATQLPAERLSPDFVAIQQILQFMLLYPKFI</sequence>
<protein>
    <submittedName>
        <fullName evidence="7">DNA-binding pseudobarrel domain-containing protein</fullName>
    </submittedName>
</protein>
<feature type="domain" description="TF-B3" evidence="6">
    <location>
        <begin position="192"/>
        <end position="292"/>
    </location>
</feature>
<keyword evidence="5" id="KW-0539">Nucleus</keyword>
<dbReference type="PANTHER" id="PTHR31674:SF25">
    <property type="entry name" value="B3 DOMAIN-CONTAINING TRANSCRIPTION FACTOR VRN1-LIKE"/>
    <property type="match status" value="1"/>
</dbReference>
<organism evidence="7 8">
    <name type="scientific">Artemisia annua</name>
    <name type="common">Sweet wormwood</name>
    <dbReference type="NCBI Taxonomy" id="35608"/>
    <lineage>
        <taxon>Eukaryota</taxon>
        <taxon>Viridiplantae</taxon>
        <taxon>Streptophyta</taxon>
        <taxon>Embryophyta</taxon>
        <taxon>Tracheophyta</taxon>
        <taxon>Spermatophyta</taxon>
        <taxon>Magnoliopsida</taxon>
        <taxon>eudicotyledons</taxon>
        <taxon>Gunneridae</taxon>
        <taxon>Pentapetalae</taxon>
        <taxon>asterids</taxon>
        <taxon>campanulids</taxon>
        <taxon>Asterales</taxon>
        <taxon>Asteraceae</taxon>
        <taxon>Asteroideae</taxon>
        <taxon>Anthemideae</taxon>
        <taxon>Artemisiinae</taxon>
        <taxon>Artemisia</taxon>
    </lineage>
</organism>
<keyword evidence="2" id="KW-0805">Transcription regulation</keyword>
<comment type="subcellular location">
    <subcellularLocation>
        <location evidence="1">Nucleus</location>
    </subcellularLocation>
</comment>
<gene>
    <name evidence="7" type="ORF">CTI12_AA157210</name>
</gene>
<accession>A0A2U1PFW3</accession>
<dbReference type="SUPFAM" id="SSF101936">
    <property type="entry name" value="DNA-binding pseudobarrel domain"/>
    <property type="match status" value="6"/>
</dbReference>
<dbReference type="SMART" id="SM01019">
    <property type="entry name" value="B3"/>
    <property type="match status" value="6"/>
</dbReference>
<evidence type="ECO:0000313" key="7">
    <source>
        <dbReference type="EMBL" id="PWA84646.1"/>
    </source>
</evidence>
<evidence type="ECO:0000259" key="6">
    <source>
        <dbReference type="PROSITE" id="PS50863"/>
    </source>
</evidence>
<feature type="domain" description="TF-B3" evidence="6">
    <location>
        <begin position="127"/>
        <end position="191"/>
    </location>
</feature>
<dbReference type="InterPro" id="IPR003340">
    <property type="entry name" value="B3_DNA-bd"/>
</dbReference>
<reference evidence="7 8" key="1">
    <citation type="journal article" date="2018" name="Mol. Plant">
        <title>The genome of Artemisia annua provides insight into the evolution of Asteraceae family and artemisinin biosynthesis.</title>
        <authorList>
            <person name="Shen Q."/>
            <person name="Zhang L."/>
            <person name="Liao Z."/>
            <person name="Wang S."/>
            <person name="Yan T."/>
            <person name="Shi P."/>
            <person name="Liu M."/>
            <person name="Fu X."/>
            <person name="Pan Q."/>
            <person name="Wang Y."/>
            <person name="Lv Z."/>
            <person name="Lu X."/>
            <person name="Zhang F."/>
            <person name="Jiang W."/>
            <person name="Ma Y."/>
            <person name="Chen M."/>
            <person name="Hao X."/>
            <person name="Li L."/>
            <person name="Tang Y."/>
            <person name="Lv G."/>
            <person name="Zhou Y."/>
            <person name="Sun X."/>
            <person name="Brodelius P.E."/>
            <person name="Rose J.K.C."/>
            <person name="Tang K."/>
        </authorList>
    </citation>
    <scope>NUCLEOTIDE SEQUENCE [LARGE SCALE GENOMIC DNA]</scope>
    <source>
        <strain evidence="8">cv. Huhao1</strain>
        <tissue evidence="7">Leaf</tissue>
    </source>
</reference>
<feature type="domain" description="TF-B3" evidence="6">
    <location>
        <begin position="321"/>
        <end position="420"/>
    </location>
</feature>
<dbReference type="InterPro" id="IPR039218">
    <property type="entry name" value="REM_fam"/>
</dbReference>
<evidence type="ECO:0000256" key="3">
    <source>
        <dbReference type="ARBA" id="ARBA00023125"/>
    </source>
</evidence>
<dbReference type="EMBL" id="PKPP01001206">
    <property type="protein sequence ID" value="PWA84646.1"/>
    <property type="molecule type" value="Genomic_DNA"/>
</dbReference>
<dbReference type="GO" id="GO:0003677">
    <property type="term" value="F:DNA binding"/>
    <property type="evidence" value="ECO:0007669"/>
    <property type="project" value="UniProtKB-KW"/>
</dbReference>
<dbReference type="Gene3D" id="2.40.330.10">
    <property type="entry name" value="DNA-binding pseudobarrel domain"/>
    <property type="match status" value="6"/>
</dbReference>
<dbReference type="Proteomes" id="UP000245207">
    <property type="component" value="Unassembled WGS sequence"/>
</dbReference>
<keyword evidence="3 7" id="KW-0238">DNA-binding</keyword>
<dbReference type="CDD" id="cd10017">
    <property type="entry name" value="B3_DNA"/>
    <property type="match status" value="6"/>
</dbReference>
<proteinExistence type="predicted"/>
<evidence type="ECO:0000313" key="8">
    <source>
        <dbReference type="Proteomes" id="UP000245207"/>
    </source>
</evidence>
<dbReference type="InterPro" id="IPR015300">
    <property type="entry name" value="DNA-bd_pseudobarrel_sf"/>
</dbReference>
<dbReference type="GO" id="GO:0005634">
    <property type="term" value="C:nucleus"/>
    <property type="evidence" value="ECO:0007669"/>
    <property type="project" value="UniProtKB-SubCell"/>
</dbReference>
<dbReference type="AlphaFoldDB" id="A0A2U1PFW3"/>
<dbReference type="PROSITE" id="PS50863">
    <property type="entry name" value="B3"/>
    <property type="match status" value="6"/>
</dbReference>
<evidence type="ECO:0000256" key="1">
    <source>
        <dbReference type="ARBA" id="ARBA00004123"/>
    </source>
</evidence>
<comment type="caution">
    <text evidence="7">The sequence shown here is derived from an EMBL/GenBank/DDBJ whole genome shotgun (WGS) entry which is preliminary data.</text>
</comment>
<dbReference type="OrthoDB" id="1666376at2759"/>
<evidence type="ECO:0000256" key="4">
    <source>
        <dbReference type="ARBA" id="ARBA00023163"/>
    </source>
</evidence>
<dbReference type="Pfam" id="PF02362">
    <property type="entry name" value="B3"/>
    <property type="match status" value="6"/>
</dbReference>
<keyword evidence="8" id="KW-1185">Reference proteome</keyword>
<evidence type="ECO:0000256" key="2">
    <source>
        <dbReference type="ARBA" id="ARBA00023015"/>
    </source>
</evidence>
<feature type="domain" description="TF-B3" evidence="6">
    <location>
        <begin position="17"/>
        <end position="96"/>
    </location>
</feature>